<keyword evidence="4" id="KW-1185">Reference proteome</keyword>
<sequence>MTVTELATPRAARGVDARWIPVRAGILNVWRYYDEVFEFHRGRLLLRGPNGSGKSKVLELLLPYVLDASLKPSRLSTFGGTERTMHWNLMGDGAGGATRVGYVWLEFGHADGRWFTCGARLQATVHTKNVTAAYFTSEARVDTPDGIRLSGENGQPLTRAQLAEELGASGTVYDSAEAYRTVVRRTLYRGLNEQRYDSLLTALRQLRTPKLSERLDPGLLSDLLSSALPPLGEGEIHEIAEGFERLDRQREELRLLDRDVAEAERLAARQRGYAQRVLRAAAAAVTSAGSALESLAAEVRGRREALKEAERELDATTARLGEQEARELALAARIDGLKESEAYRSGRDLHRLRTEAQAAHEAAARLRDQAGDAARAVTVKQELAADAEAAARTAAGLADRARAEARHAAERAGLLAVHEESEHTTRSPVTPRITVDQPLADGDSARGDAQRADGGQNMWWGDDETVAQGERDGRDADRVAARGGMEDREPGVRQGAERGPGEGAAGSRASSGVWEPVEGGEPGESGSGSRAQGGVREGVGSRGPEGFEEAGRRVRELLRAAVSSRAAQIREVRAGTAEHDEAVRRRTAAEHDRDRARDDLAAAQEACERAERVRAERARDLAADLGEWAGGCTQLQLDPGTLAGLAEHFERADELVGTARTMAAVELAAREQQVTSLRERLVAERAELVAERERLDEQTVLAPPAPHTRGAAARRGPGTPLWRAVAFRSGLDPVAQAGVEAALEASGLLDLWLRPDGGFDPGEHDAFAVAALSRPAPGYSLAHVLFTEADSAVPADAVLGGIAFAPTAIGVDHPAVIGADGTWRLGPAAGRWVKPEPSYIGATARERARRRRVAELDDRLSELAGRIAECDHQLAVAQGERETLAAELRRRPDRRPYADAVQALDGAVRKVALLEDDLRRHEQRLREREQDVGRSLRGLTELAARHALPTAAAALDALEEALRAAEATGAVWHDRRAEARAARERAELAAETARTCERLAVEAVERAEEAASQAVVLAERLAAAESVAADSLPGASVAGGSAAGDPVAGDSVAGDEHGGVLDRLQDAQNAYQACRRHIKAGHDELARLNARLGRLRGELGTAEDRHAEAGRVRDEVCDRFRRLAAGHLPGDAQVTIELPPGAGTRAVLEAAASLAEQLASVPYEQKSVREAEARLRDAFHHAREVLADRADLELAPDEDVQVLTATVNGVRTGAAALSRALRLERDERRSDITDAERDLFDRTLAGDTRRHLADRIRQATALVETMNQRLERVRTASRVAVRLVWQVDPTQPPGTRAARDLLLRDPAGLSEAEKEELYVFFRDRVEEARADDSSASWEDQLMRVLDYTAWHRFAVKLDRGDGQGWQELTRKLHGALSGGEKAIALHLPLFAAVAAHYQTDPGCPRFILLDEVFVGVDKTNRGQVFDLLVDLGLDLVLTSDHEWCEYRELDGIAIHQLITGDGDDAVTTARFVWNGYRTVPAD</sequence>
<dbReference type="SUPFAM" id="SSF52540">
    <property type="entry name" value="P-loop containing nucleoside triphosphate hydrolases"/>
    <property type="match status" value="1"/>
</dbReference>
<proteinExistence type="predicted"/>
<feature type="region of interest" description="Disordered" evidence="2">
    <location>
        <begin position="1035"/>
        <end position="1056"/>
    </location>
</feature>
<dbReference type="Proteomes" id="UP000249304">
    <property type="component" value="Unassembled WGS sequence"/>
</dbReference>
<gene>
    <name evidence="3" type="ORF">C1J01_41420</name>
</gene>
<accession>A0A2W2D8A3</accession>
<feature type="coiled-coil region" evidence="1">
    <location>
        <begin position="904"/>
        <end position="968"/>
    </location>
</feature>
<dbReference type="InterPro" id="IPR013496">
    <property type="entry name" value="CHP02680"/>
</dbReference>
<dbReference type="EMBL" id="POUD01000308">
    <property type="protein sequence ID" value="PZG07113.1"/>
    <property type="molecule type" value="Genomic_DNA"/>
</dbReference>
<feature type="compositionally biased region" description="Basic and acidic residues" evidence="2">
    <location>
        <begin position="469"/>
        <end position="500"/>
    </location>
</feature>
<organism evidence="3 4">
    <name type="scientific">Nonomuraea aridisoli</name>
    <dbReference type="NCBI Taxonomy" id="2070368"/>
    <lineage>
        <taxon>Bacteria</taxon>
        <taxon>Bacillati</taxon>
        <taxon>Actinomycetota</taxon>
        <taxon>Actinomycetes</taxon>
        <taxon>Streptosporangiales</taxon>
        <taxon>Streptosporangiaceae</taxon>
        <taxon>Nonomuraea</taxon>
    </lineage>
</organism>
<feature type="region of interest" description="Disordered" evidence="2">
    <location>
        <begin position="573"/>
        <end position="598"/>
    </location>
</feature>
<evidence type="ECO:0000313" key="3">
    <source>
        <dbReference type="EMBL" id="PZG07113.1"/>
    </source>
</evidence>
<name>A0A2W2D8A3_9ACTN</name>
<dbReference type="InterPro" id="IPR027417">
    <property type="entry name" value="P-loop_NTPase"/>
</dbReference>
<evidence type="ECO:0000256" key="1">
    <source>
        <dbReference type="SAM" id="Coils"/>
    </source>
</evidence>
<feature type="coiled-coil region" evidence="1">
    <location>
        <begin position="292"/>
        <end position="369"/>
    </location>
</feature>
<comment type="caution">
    <text evidence="3">The sequence shown here is derived from an EMBL/GenBank/DDBJ whole genome shotgun (WGS) entry which is preliminary data.</text>
</comment>
<keyword evidence="1" id="KW-0175">Coiled coil</keyword>
<feature type="coiled-coil region" evidence="1">
    <location>
        <begin position="667"/>
        <end position="698"/>
    </location>
</feature>
<dbReference type="Gene3D" id="3.40.50.300">
    <property type="entry name" value="P-loop containing nucleotide triphosphate hydrolases"/>
    <property type="match status" value="2"/>
</dbReference>
<evidence type="ECO:0000256" key="2">
    <source>
        <dbReference type="SAM" id="MobiDB-lite"/>
    </source>
</evidence>
<dbReference type="PANTHER" id="PTHR19269">
    <property type="entry name" value="TROPOMYOSIN"/>
    <property type="match status" value="1"/>
</dbReference>
<feature type="compositionally biased region" description="Low complexity" evidence="2">
    <location>
        <begin position="1035"/>
        <end position="1050"/>
    </location>
</feature>
<protein>
    <submittedName>
        <fullName evidence="3">TIGR02680 family protein</fullName>
    </submittedName>
</protein>
<feature type="compositionally biased region" description="Low complexity" evidence="2">
    <location>
        <begin position="505"/>
        <end position="519"/>
    </location>
</feature>
<dbReference type="Pfam" id="PF13558">
    <property type="entry name" value="SbcC_Walker_B"/>
    <property type="match status" value="1"/>
</dbReference>
<dbReference type="NCBIfam" id="TIGR02680">
    <property type="entry name" value="TIGR02680 family protein"/>
    <property type="match status" value="1"/>
</dbReference>
<evidence type="ECO:0000313" key="4">
    <source>
        <dbReference type="Proteomes" id="UP000249304"/>
    </source>
</evidence>
<dbReference type="RefSeq" id="WP_111184533.1">
    <property type="nucleotide sequence ID" value="NZ_POUD01000308.1"/>
</dbReference>
<reference evidence="3 4" key="1">
    <citation type="submission" date="2018-01" db="EMBL/GenBank/DDBJ databases">
        <title>Draft genome sequence of Nonomuraea sp. KC333.</title>
        <authorList>
            <person name="Sahin N."/>
            <person name="Saygin H."/>
            <person name="Ay H."/>
        </authorList>
    </citation>
    <scope>NUCLEOTIDE SEQUENCE [LARGE SCALE GENOMIC DNA]</scope>
    <source>
        <strain evidence="3 4">KC333</strain>
    </source>
</reference>
<feature type="region of interest" description="Disordered" evidence="2">
    <location>
        <begin position="415"/>
        <end position="548"/>
    </location>
</feature>
<dbReference type="OrthoDB" id="8527901at2"/>